<dbReference type="EC" id="1.-.-.-" evidence="3"/>
<dbReference type="Gene3D" id="3.50.50.60">
    <property type="entry name" value="FAD/NAD(P)-binding domain"/>
    <property type="match status" value="1"/>
</dbReference>
<reference evidence="4" key="1">
    <citation type="journal article" date="2019" name="Int. J. Syst. Evol. Microbiol.">
        <title>The Global Catalogue of Microorganisms (GCM) 10K type strain sequencing project: providing services to taxonomists for standard genome sequencing and annotation.</title>
        <authorList>
            <consortium name="The Broad Institute Genomics Platform"/>
            <consortium name="The Broad Institute Genome Sequencing Center for Infectious Disease"/>
            <person name="Wu L."/>
            <person name="Ma J."/>
        </authorList>
    </citation>
    <scope>NUCLEOTIDE SEQUENCE [LARGE SCALE GENOMIC DNA]</scope>
    <source>
        <strain evidence="4">CGMCC 4.6997</strain>
    </source>
</reference>
<sequence>MSADQDAGADTPSQDPARQTGTGVSPEAATGGRPEGLPDYRALSFWHDSLGDGALAPRAPLPGDADADVAIVGGGLTGLWTAWYLLRHEPRLRVVVLEKQIAGFGASGRNGGWCSALFPRSTASLERAHGRDAALAMRRAMIETVDEVGRAASEAGVDADYVKGGTVAYARSAVQLAAARAELAEAGGFGVDRIELWGAHRARAAGALGAVFDPACARVHPAKLVRGLATAVERAGATIAEQTEVLEWGPGRVTTSHGTVTADRVVIATEGYGATFRATHRRVLPLYSLMIATEPLPDSFWNEVGLAHGQTFTDFRHLLIYGQRTADNRFAFGGRGARYHWGSAIRPGYDRDPRVFEHLRRALIELFPAVAEAEITHRWGGPLGVPRDWHASASYDPSTRIATAGGYVGDGLSTTNLAGRTLADLLTGADTELTRLPWVNHRSPDWEPEPLRFLGSNAGMLAMSAADAEERVTGRPSIAARVMGPLVGH</sequence>
<feature type="domain" description="FAD dependent oxidoreductase" evidence="2">
    <location>
        <begin position="68"/>
        <end position="425"/>
    </location>
</feature>
<dbReference type="EMBL" id="JBHSMG010000001">
    <property type="protein sequence ID" value="MFC5501201.1"/>
    <property type="molecule type" value="Genomic_DNA"/>
</dbReference>
<dbReference type="InterPro" id="IPR006076">
    <property type="entry name" value="FAD-dep_OxRdtase"/>
</dbReference>
<evidence type="ECO:0000313" key="3">
    <source>
        <dbReference type="EMBL" id="MFC5501201.1"/>
    </source>
</evidence>
<keyword evidence="3" id="KW-0560">Oxidoreductase</keyword>
<accession>A0ABW0NLA5</accession>
<dbReference type="RefSeq" id="WP_386738801.1">
    <property type="nucleotide sequence ID" value="NZ_JBHSMG010000001.1"/>
</dbReference>
<dbReference type="GO" id="GO:0016491">
    <property type="term" value="F:oxidoreductase activity"/>
    <property type="evidence" value="ECO:0007669"/>
    <property type="project" value="UniProtKB-KW"/>
</dbReference>
<feature type="compositionally biased region" description="Polar residues" evidence="1">
    <location>
        <begin position="11"/>
        <end position="23"/>
    </location>
</feature>
<dbReference type="InterPro" id="IPR036188">
    <property type="entry name" value="FAD/NAD-bd_sf"/>
</dbReference>
<evidence type="ECO:0000313" key="4">
    <source>
        <dbReference type="Proteomes" id="UP001596039"/>
    </source>
</evidence>
<gene>
    <name evidence="3" type="ORF">ACFPJ4_02990</name>
</gene>
<dbReference type="SUPFAM" id="SSF51905">
    <property type="entry name" value="FAD/NAD(P)-binding domain"/>
    <property type="match status" value="1"/>
</dbReference>
<dbReference type="Pfam" id="PF01266">
    <property type="entry name" value="DAO"/>
    <property type="match status" value="1"/>
</dbReference>
<evidence type="ECO:0000256" key="1">
    <source>
        <dbReference type="SAM" id="MobiDB-lite"/>
    </source>
</evidence>
<dbReference type="PANTHER" id="PTHR13847">
    <property type="entry name" value="SARCOSINE DEHYDROGENASE-RELATED"/>
    <property type="match status" value="1"/>
</dbReference>
<evidence type="ECO:0000259" key="2">
    <source>
        <dbReference type="Pfam" id="PF01266"/>
    </source>
</evidence>
<dbReference type="Proteomes" id="UP001596039">
    <property type="component" value="Unassembled WGS sequence"/>
</dbReference>
<dbReference type="PANTHER" id="PTHR13847:SF285">
    <property type="entry name" value="FAD DEPENDENT OXIDOREDUCTASE DOMAIN-CONTAINING PROTEIN"/>
    <property type="match status" value="1"/>
</dbReference>
<keyword evidence="4" id="KW-1185">Reference proteome</keyword>
<protein>
    <submittedName>
        <fullName evidence="3">NAD(P)/FAD-dependent oxidoreductase</fullName>
        <ecNumber evidence="3">1.-.-.-</ecNumber>
    </submittedName>
</protein>
<name>A0ABW0NLA5_9MICO</name>
<feature type="region of interest" description="Disordered" evidence="1">
    <location>
        <begin position="1"/>
        <end position="34"/>
    </location>
</feature>
<dbReference type="Gene3D" id="3.30.9.10">
    <property type="entry name" value="D-Amino Acid Oxidase, subunit A, domain 2"/>
    <property type="match status" value="1"/>
</dbReference>
<proteinExistence type="predicted"/>
<organism evidence="3 4">
    <name type="scientific">Lysinimonas soli</name>
    <dbReference type="NCBI Taxonomy" id="1074233"/>
    <lineage>
        <taxon>Bacteria</taxon>
        <taxon>Bacillati</taxon>
        <taxon>Actinomycetota</taxon>
        <taxon>Actinomycetes</taxon>
        <taxon>Micrococcales</taxon>
        <taxon>Microbacteriaceae</taxon>
        <taxon>Lysinimonas</taxon>
    </lineage>
</organism>
<comment type="caution">
    <text evidence="3">The sequence shown here is derived from an EMBL/GenBank/DDBJ whole genome shotgun (WGS) entry which is preliminary data.</text>
</comment>